<proteinExistence type="predicted"/>
<name>A0ABY1JMA3_9BACL</name>
<protein>
    <submittedName>
        <fullName evidence="1">ADP-ribosylglycohydrolase</fullName>
    </submittedName>
</protein>
<comment type="caution">
    <text evidence="1">The sequence shown here is derived from an EMBL/GenBank/DDBJ whole genome shotgun (WGS) entry which is preliminary data.</text>
</comment>
<evidence type="ECO:0000313" key="1">
    <source>
        <dbReference type="EMBL" id="SIQ45563.1"/>
    </source>
</evidence>
<dbReference type="PANTHER" id="PTHR16222:SF12">
    <property type="entry name" value="ADP-RIBOSYLGLYCOHYDROLASE-RELATED"/>
    <property type="match status" value="1"/>
</dbReference>
<sequence>MLPSLTFLKRQLEGILRNKFEQGHQTSGYLAKLEQLPASYDAYLEFAHSLAAIPMRDNWSYYEPNDLEEIWRECDPARPLGQVGILNLKDSSKRVEAAFLASVCGSMLGKPIEVNPSLSELRQALTSVGEWPLNDYISDEMLHALDRRHWSWFETTRGRIRYAAPDDDINYTLMGMIVLEQFGEGFTKRNLRDLWINHLPISTTWGPERAILLRSGISYLEHDRDIFNHSEIEAWPDFMVQDTELCGAAIRADAYGYACPGQPALAAELAWRDASFTHRRTGIYATMFTAAAIAVAQVLRDPIEIISTALQFVPRRSRFYEITQDCLQLVANADNWLEAYQSINNKYANYFHCQVYQEVGTLINTFRFADNVGDGICKQVMQGNDTDSFGATVGSLLGVYFGSDGLETRWLKPFQDRIHTGLSNFHEQKLSRLAKRMGRLPELLHTGQHRIQPSELYVSENTDFGFKI</sequence>
<dbReference type="RefSeq" id="WP_068592848.1">
    <property type="nucleotide sequence ID" value="NZ_FTNK01000002.1"/>
</dbReference>
<dbReference type="EMBL" id="FTNK01000002">
    <property type="protein sequence ID" value="SIQ45563.1"/>
    <property type="molecule type" value="Genomic_DNA"/>
</dbReference>
<gene>
    <name evidence="1" type="ORF">SAMN05421578_10269</name>
</gene>
<evidence type="ECO:0000313" key="2">
    <source>
        <dbReference type="Proteomes" id="UP000186666"/>
    </source>
</evidence>
<accession>A0ABY1JMA3</accession>
<reference evidence="1 2" key="1">
    <citation type="submission" date="2017-01" db="EMBL/GenBank/DDBJ databases">
        <authorList>
            <person name="Varghese N."/>
            <person name="Submissions S."/>
        </authorList>
    </citation>
    <scope>NUCLEOTIDE SEQUENCE [LARGE SCALE GENOMIC DNA]</scope>
    <source>
        <strain evidence="1 2">ATCC 23464</strain>
    </source>
</reference>
<dbReference type="Proteomes" id="UP000186666">
    <property type="component" value="Unassembled WGS sequence"/>
</dbReference>
<dbReference type="InterPro" id="IPR036705">
    <property type="entry name" value="Ribosyl_crysJ1_sf"/>
</dbReference>
<dbReference type="Gene3D" id="1.10.4080.10">
    <property type="entry name" value="ADP-ribosylation/Crystallin J1"/>
    <property type="match status" value="1"/>
</dbReference>
<dbReference type="Pfam" id="PF03747">
    <property type="entry name" value="ADP_ribosyl_GH"/>
    <property type="match status" value="1"/>
</dbReference>
<organism evidence="1 2">
    <name type="scientific">Paenibacillus macquariensis</name>
    <dbReference type="NCBI Taxonomy" id="948756"/>
    <lineage>
        <taxon>Bacteria</taxon>
        <taxon>Bacillati</taxon>
        <taxon>Bacillota</taxon>
        <taxon>Bacilli</taxon>
        <taxon>Bacillales</taxon>
        <taxon>Paenibacillaceae</taxon>
        <taxon>Paenibacillus</taxon>
    </lineage>
</organism>
<keyword evidence="2" id="KW-1185">Reference proteome</keyword>
<dbReference type="PANTHER" id="PTHR16222">
    <property type="entry name" value="ADP-RIBOSYLGLYCOHYDROLASE"/>
    <property type="match status" value="1"/>
</dbReference>
<dbReference type="SUPFAM" id="SSF101478">
    <property type="entry name" value="ADP-ribosylglycohydrolase"/>
    <property type="match status" value="1"/>
</dbReference>
<dbReference type="InterPro" id="IPR005502">
    <property type="entry name" value="Ribosyl_crysJ1"/>
</dbReference>
<dbReference type="InterPro" id="IPR050792">
    <property type="entry name" value="ADP-ribosylglycohydrolase"/>
</dbReference>